<name>A0ABP6PYL1_9ACTN</name>
<evidence type="ECO:0000313" key="3">
    <source>
        <dbReference type="Proteomes" id="UP001501237"/>
    </source>
</evidence>
<feature type="transmembrane region" description="Helical" evidence="1">
    <location>
        <begin position="21"/>
        <end position="41"/>
    </location>
</feature>
<sequence length="446" mass="48451">MTATRVREVARRRVVTRTVPARLRIGAVLAAVAVLALFLAVRSGLGNGRDGLRVVGHDAGPQVVHTGDLYYALSDMDGQLASALLGGDDPAGREAYLHLYDQRRGEADRAVLEAFDIAGKDPAGRLTVQSVLDGLGRYERLASRALVLDEQSKHPPGVAPKQVLELYRQATDLMRLDLLPKAYNLTLESAAIVRETYAAERSNVTRARIAVGVTGVALLGVLVALQLYLTRRFRRIVNPALALTTVLALALTVTAELALGSAASHLREAKIDGFDSTLAYTRARAISNSAAGDQTRYLLDPERADTYEQVYLDKLQAIAFYDVGSLPKYAQNLAAADPKLGFLGGGPSVALDRFRDVEKSDTELRRLAPRDRAAAVRFRTVNAAPAFAIYDDELGKLISQRNAVFRREIRKGDDALDGWHRGLPVTAAVLIVLIALGVRPRLAEFR</sequence>
<keyword evidence="3" id="KW-1185">Reference proteome</keyword>
<keyword evidence="1" id="KW-0812">Transmembrane</keyword>
<feature type="transmembrane region" description="Helical" evidence="1">
    <location>
        <begin position="209"/>
        <end position="229"/>
    </location>
</feature>
<keyword evidence="1" id="KW-1133">Transmembrane helix</keyword>
<keyword evidence="1" id="KW-0472">Membrane</keyword>
<protein>
    <recommendedName>
        <fullName evidence="4">Secreted protein</fullName>
    </recommendedName>
</protein>
<feature type="transmembrane region" description="Helical" evidence="1">
    <location>
        <begin position="241"/>
        <end position="263"/>
    </location>
</feature>
<reference evidence="3" key="1">
    <citation type="journal article" date="2019" name="Int. J. Syst. Evol. Microbiol.">
        <title>The Global Catalogue of Microorganisms (GCM) 10K type strain sequencing project: providing services to taxonomists for standard genome sequencing and annotation.</title>
        <authorList>
            <consortium name="The Broad Institute Genomics Platform"/>
            <consortium name="The Broad Institute Genome Sequencing Center for Infectious Disease"/>
            <person name="Wu L."/>
            <person name="Ma J."/>
        </authorList>
    </citation>
    <scope>NUCLEOTIDE SEQUENCE [LARGE SCALE GENOMIC DNA]</scope>
    <source>
        <strain evidence="3">JCM 9377</strain>
    </source>
</reference>
<proteinExistence type="predicted"/>
<dbReference type="RefSeq" id="WP_344822050.1">
    <property type="nucleotide sequence ID" value="NZ_BAAAUV010000002.1"/>
</dbReference>
<evidence type="ECO:0000313" key="2">
    <source>
        <dbReference type="EMBL" id="GAA3196495.1"/>
    </source>
</evidence>
<evidence type="ECO:0000256" key="1">
    <source>
        <dbReference type="SAM" id="Phobius"/>
    </source>
</evidence>
<accession>A0ABP6PYL1</accession>
<dbReference type="EMBL" id="BAAAUV010000002">
    <property type="protein sequence ID" value="GAA3196495.1"/>
    <property type="molecule type" value="Genomic_DNA"/>
</dbReference>
<evidence type="ECO:0008006" key="4">
    <source>
        <dbReference type="Google" id="ProtNLM"/>
    </source>
</evidence>
<dbReference type="Proteomes" id="UP001501237">
    <property type="component" value="Unassembled WGS sequence"/>
</dbReference>
<comment type="caution">
    <text evidence="2">The sequence shown here is derived from an EMBL/GenBank/DDBJ whole genome shotgun (WGS) entry which is preliminary data.</text>
</comment>
<gene>
    <name evidence="2" type="ORF">GCM10010468_07140</name>
</gene>
<organism evidence="2 3">
    <name type="scientific">Actinocorallia longicatena</name>
    <dbReference type="NCBI Taxonomy" id="111803"/>
    <lineage>
        <taxon>Bacteria</taxon>
        <taxon>Bacillati</taxon>
        <taxon>Actinomycetota</taxon>
        <taxon>Actinomycetes</taxon>
        <taxon>Streptosporangiales</taxon>
        <taxon>Thermomonosporaceae</taxon>
        <taxon>Actinocorallia</taxon>
    </lineage>
</organism>